<reference evidence="1" key="1">
    <citation type="journal article" date="2015" name="Int. J. Syst. Evol. Microbiol.">
        <title>Rhizobium oryzicola sp. nov., potential plant-growth-promoting endophytic bacteria isolated from rice roots.</title>
        <authorList>
            <person name="Zhang X.X."/>
            <person name="Gao J.S."/>
            <person name="Cao Y.H."/>
            <person name="Sheirdil R.A."/>
            <person name="Wang X.C."/>
            <person name="Zhang L."/>
        </authorList>
    </citation>
    <scope>NUCLEOTIDE SEQUENCE</scope>
    <source>
        <strain evidence="1">05753</strain>
    </source>
</reference>
<gene>
    <name evidence="1" type="ORF">Q2T52_15575</name>
</gene>
<evidence type="ECO:0000313" key="2">
    <source>
        <dbReference type="Proteomes" id="UP001169006"/>
    </source>
</evidence>
<protein>
    <submittedName>
        <fullName evidence="1">Uncharacterized protein</fullName>
    </submittedName>
</protein>
<name>A0ABT8T037_9HYPH</name>
<comment type="caution">
    <text evidence="1">The sequence shown here is derived from an EMBL/GenBank/DDBJ whole genome shotgun (WGS) entry which is preliminary data.</text>
</comment>
<reference evidence="1" key="2">
    <citation type="submission" date="2023-07" db="EMBL/GenBank/DDBJ databases">
        <authorList>
            <person name="Sun H."/>
        </authorList>
    </citation>
    <scope>NUCLEOTIDE SEQUENCE</scope>
    <source>
        <strain evidence="1">05753</strain>
    </source>
</reference>
<keyword evidence="2" id="KW-1185">Reference proteome</keyword>
<dbReference type="EMBL" id="JAUKWQ010000004">
    <property type="protein sequence ID" value="MDO1583508.1"/>
    <property type="molecule type" value="Genomic_DNA"/>
</dbReference>
<proteinExistence type="predicted"/>
<dbReference type="Proteomes" id="UP001169006">
    <property type="component" value="Unassembled WGS sequence"/>
</dbReference>
<accession>A0ABT8T037</accession>
<dbReference type="RefSeq" id="WP_302077695.1">
    <property type="nucleotide sequence ID" value="NZ_JAUKWQ010000004.1"/>
</dbReference>
<evidence type="ECO:0000313" key="1">
    <source>
        <dbReference type="EMBL" id="MDO1583508.1"/>
    </source>
</evidence>
<organism evidence="1 2">
    <name type="scientific">Rhizobium oryzicola</name>
    <dbReference type="NCBI Taxonomy" id="1232668"/>
    <lineage>
        <taxon>Bacteria</taxon>
        <taxon>Pseudomonadati</taxon>
        <taxon>Pseudomonadota</taxon>
        <taxon>Alphaproteobacteria</taxon>
        <taxon>Hyphomicrobiales</taxon>
        <taxon>Rhizobiaceae</taxon>
        <taxon>Rhizobium/Agrobacterium group</taxon>
        <taxon>Rhizobium</taxon>
    </lineage>
</organism>
<sequence length="72" mass="7177">MTKVVIIGIEGESGLWVADLGAGTVTKAPQMAASTLEIANEPNSTGAAITKGINLAVVAASAESLSGGYMDR</sequence>